<evidence type="ECO:0000313" key="6">
    <source>
        <dbReference type="Proteomes" id="UP001597106"/>
    </source>
</evidence>
<evidence type="ECO:0000256" key="1">
    <source>
        <dbReference type="ARBA" id="ARBA00007734"/>
    </source>
</evidence>
<dbReference type="InterPro" id="IPR023346">
    <property type="entry name" value="Lysozyme-like_dom_sf"/>
</dbReference>
<gene>
    <name evidence="5" type="ORF">ACFQ1T_10145</name>
</gene>
<dbReference type="SUPFAM" id="SSF54106">
    <property type="entry name" value="LysM domain"/>
    <property type="match status" value="1"/>
</dbReference>
<sequence>MRFKRFIVCIALSASPWCGSAEYVEPATLSDDNGSYDESYGETGVEGYTSSYQFEDSLTLQNSLWDRVRDGFNMPDIDSSYTNKHEQWYASRPDYVSRMLERSKKYLYHIVVEVEKRGMPTEIALLPMIESGFNPKALSTSKASGIWQFIPSTGKDFGLKQNYWKDSRKDVTAATQAALNYLQKLYTMFGAWDLALAAYNAGEGTVARAIERNERLGLPTDYQHLSLPDETRNYVPKLQAIKNIIFRPEQYGLTLNEIPNRPYFTTVQAPNKIDAKLAAELAGITLEEFSALNPSFTRPVLITENSYQKLLLPTWAASNFTQNLNAYNRPLSNWHSYQPKRGERLGVIASKFDISIYELSATNNLKPNRNLIVRRPLLVPASVESAGLTKPIDVAAMAKLSVEVPVEKESSSEPTTFSHKVKAGETLSTLAKRYGISSQQIMQQNHLKSKKLAAGQVLQLQKQESHASKSSKGNSGKSNDSKTSVKSGAKKAGSHSKHSASSSDSAKKSTTSHHKKSQSSKH</sequence>
<comment type="similarity">
    <text evidence="1">Belongs to the transglycosylase Slt family.</text>
</comment>
<organism evidence="5 6">
    <name type="scientific">Methylophilus glucosoxydans</name>
    <dbReference type="NCBI Taxonomy" id="752553"/>
    <lineage>
        <taxon>Bacteria</taxon>
        <taxon>Pseudomonadati</taxon>
        <taxon>Pseudomonadota</taxon>
        <taxon>Betaproteobacteria</taxon>
        <taxon>Nitrosomonadales</taxon>
        <taxon>Methylophilaceae</taxon>
        <taxon>Methylophilus</taxon>
    </lineage>
</organism>
<evidence type="ECO:0000313" key="5">
    <source>
        <dbReference type="EMBL" id="MFD0930136.1"/>
    </source>
</evidence>
<evidence type="ECO:0000259" key="4">
    <source>
        <dbReference type="PROSITE" id="PS51782"/>
    </source>
</evidence>
<feature type="compositionally biased region" description="Low complexity" evidence="2">
    <location>
        <begin position="468"/>
        <end position="487"/>
    </location>
</feature>
<dbReference type="SMART" id="SM00257">
    <property type="entry name" value="LysM"/>
    <property type="match status" value="2"/>
</dbReference>
<dbReference type="PROSITE" id="PS51782">
    <property type="entry name" value="LYSM"/>
    <property type="match status" value="2"/>
</dbReference>
<feature type="domain" description="LysM" evidence="4">
    <location>
        <begin position="335"/>
        <end position="379"/>
    </location>
</feature>
<dbReference type="PANTHER" id="PTHR37423">
    <property type="entry name" value="SOLUBLE LYTIC MUREIN TRANSGLYCOSYLASE-RELATED"/>
    <property type="match status" value="1"/>
</dbReference>
<comment type="caution">
    <text evidence="5">The sequence shown here is derived from an EMBL/GenBank/DDBJ whole genome shotgun (WGS) entry which is preliminary data.</text>
</comment>
<dbReference type="InterPro" id="IPR000189">
    <property type="entry name" value="Transglyc_AS"/>
</dbReference>
<dbReference type="Proteomes" id="UP001597106">
    <property type="component" value="Unassembled WGS sequence"/>
</dbReference>
<dbReference type="CDD" id="cd16894">
    <property type="entry name" value="MltD-like"/>
    <property type="match status" value="1"/>
</dbReference>
<dbReference type="RefSeq" id="WP_379076199.1">
    <property type="nucleotide sequence ID" value="NZ_JBHTJW010000002.1"/>
</dbReference>
<dbReference type="SUPFAM" id="SSF53955">
    <property type="entry name" value="Lysozyme-like"/>
    <property type="match status" value="1"/>
</dbReference>
<feature type="compositionally biased region" description="Basic residues" evidence="2">
    <location>
        <begin position="488"/>
        <end position="498"/>
    </location>
</feature>
<dbReference type="Pfam" id="PF01476">
    <property type="entry name" value="LysM"/>
    <property type="match status" value="2"/>
</dbReference>
<accession>A0ABW3GHR5</accession>
<evidence type="ECO:0000256" key="2">
    <source>
        <dbReference type="SAM" id="MobiDB-lite"/>
    </source>
</evidence>
<protein>
    <submittedName>
        <fullName evidence="5">Transglycosylase SLT domain-containing protein</fullName>
    </submittedName>
</protein>
<dbReference type="Gene3D" id="1.10.530.10">
    <property type="match status" value="1"/>
</dbReference>
<dbReference type="InterPro" id="IPR036779">
    <property type="entry name" value="LysM_dom_sf"/>
</dbReference>
<dbReference type="PROSITE" id="PS00922">
    <property type="entry name" value="TRANSGLYCOSYLASE"/>
    <property type="match status" value="1"/>
</dbReference>
<dbReference type="InterPro" id="IPR008258">
    <property type="entry name" value="Transglycosylase_SLT_dom_1"/>
</dbReference>
<feature type="signal peptide" evidence="3">
    <location>
        <begin position="1"/>
        <end position="20"/>
    </location>
</feature>
<keyword evidence="6" id="KW-1185">Reference proteome</keyword>
<evidence type="ECO:0000256" key="3">
    <source>
        <dbReference type="SAM" id="SignalP"/>
    </source>
</evidence>
<proteinExistence type="inferred from homology"/>
<dbReference type="Pfam" id="PF01464">
    <property type="entry name" value="SLT"/>
    <property type="match status" value="1"/>
</dbReference>
<dbReference type="Gene3D" id="3.10.350.10">
    <property type="entry name" value="LysM domain"/>
    <property type="match status" value="1"/>
</dbReference>
<dbReference type="PANTHER" id="PTHR37423:SF2">
    <property type="entry name" value="MEMBRANE-BOUND LYTIC MUREIN TRANSGLYCOSYLASE C"/>
    <property type="match status" value="1"/>
</dbReference>
<feature type="domain" description="LysM" evidence="4">
    <location>
        <begin position="417"/>
        <end position="460"/>
    </location>
</feature>
<keyword evidence="3" id="KW-0732">Signal</keyword>
<feature type="chain" id="PRO_5046439996" evidence="3">
    <location>
        <begin position="21"/>
        <end position="522"/>
    </location>
</feature>
<feature type="region of interest" description="Disordered" evidence="2">
    <location>
        <begin position="458"/>
        <end position="522"/>
    </location>
</feature>
<feature type="compositionally biased region" description="Basic residues" evidence="2">
    <location>
        <begin position="510"/>
        <end position="522"/>
    </location>
</feature>
<dbReference type="InterPro" id="IPR018392">
    <property type="entry name" value="LysM"/>
</dbReference>
<reference evidence="6" key="1">
    <citation type="journal article" date="2019" name="Int. J. Syst. Evol. Microbiol.">
        <title>The Global Catalogue of Microorganisms (GCM) 10K type strain sequencing project: providing services to taxonomists for standard genome sequencing and annotation.</title>
        <authorList>
            <consortium name="The Broad Institute Genomics Platform"/>
            <consortium name="The Broad Institute Genome Sequencing Center for Infectious Disease"/>
            <person name="Wu L."/>
            <person name="Ma J."/>
        </authorList>
    </citation>
    <scope>NUCLEOTIDE SEQUENCE [LARGE SCALE GENOMIC DNA]</scope>
    <source>
        <strain evidence="6">CCUG 59685</strain>
    </source>
</reference>
<name>A0ABW3GHR5_9PROT</name>
<dbReference type="CDD" id="cd00118">
    <property type="entry name" value="LysM"/>
    <property type="match status" value="1"/>
</dbReference>
<dbReference type="EMBL" id="JBHTJW010000002">
    <property type="protein sequence ID" value="MFD0930136.1"/>
    <property type="molecule type" value="Genomic_DNA"/>
</dbReference>